<evidence type="ECO:0000313" key="1">
    <source>
        <dbReference type="EMBL" id="VVM08415.1"/>
    </source>
</evidence>
<name>A0A5E6MJY1_9BACT</name>
<gene>
    <name evidence="1" type="primary">ubiG</name>
    <name evidence="1" type="ORF">MAMC_02128</name>
</gene>
<dbReference type="InterPro" id="IPR029063">
    <property type="entry name" value="SAM-dependent_MTases_sf"/>
</dbReference>
<feature type="non-terminal residue" evidence="1">
    <location>
        <position position="230"/>
    </location>
</feature>
<dbReference type="EC" id="2.1.1.222" evidence="1"/>
<protein>
    <submittedName>
        <fullName evidence="1">Partial 2-polyprenyl-6-hydroxyphenyl methylase / 3-demethylubiquinone-9 3-methyltransferase</fullName>
        <ecNumber evidence="1">2.1.1.222</ecNumber>
    </submittedName>
</protein>
<dbReference type="EMBL" id="CABFUZ020000254">
    <property type="protein sequence ID" value="VVM08415.1"/>
    <property type="molecule type" value="Genomic_DNA"/>
</dbReference>
<proteinExistence type="predicted"/>
<dbReference type="GO" id="GO:0102208">
    <property type="term" value="F:2-polyprenyl-6-hydroxyphenol methylase activity"/>
    <property type="evidence" value="ECO:0007669"/>
    <property type="project" value="UniProtKB-EC"/>
</dbReference>
<dbReference type="SUPFAM" id="SSF53335">
    <property type="entry name" value="S-adenosyl-L-methionine-dependent methyltransferases"/>
    <property type="match status" value="1"/>
</dbReference>
<dbReference type="AlphaFoldDB" id="A0A5E6MJY1"/>
<dbReference type="Proteomes" id="UP000381693">
    <property type="component" value="Unassembled WGS sequence"/>
</dbReference>
<keyword evidence="1" id="KW-0489">Methyltransferase</keyword>
<evidence type="ECO:0000313" key="2">
    <source>
        <dbReference type="Proteomes" id="UP000381693"/>
    </source>
</evidence>
<dbReference type="CDD" id="cd03128">
    <property type="entry name" value="GAT_1"/>
    <property type="match status" value="1"/>
</dbReference>
<keyword evidence="1" id="KW-0808">Transferase</keyword>
<dbReference type="GO" id="GO:0032259">
    <property type="term" value="P:methylation"/>
    <property type="evidence" value="ECO:0007669"/>
    <property type="project" value="UniProtKB-KW"/>
</dbReference>
<sequence length="230" mass="26175">MSGRVDQPPPGFPLTSKKQASSLRPRWYAGWDYCFRRFSIGLDALQQGLWLGFLDNRQLDELGRLQYARWEKYTRDEYNLSGLQTWEVQALFTHFPAGSAILVAAAGGGREPVALARLGFRVDGFDSTPELVENYRKLMAREGFPGDVYLAEAGSVPGAIQKRYDGLLIGWGGYMHIPGRKNRIDFLRSLRQHADPGAPLLLSFFCRGERSQRHDWICAIALRIRRLRRS</sequence>
<keyword evidence="2" id="KW-1185">Reference proteome</keyword>
<comment type="caution">
    <text evidence="1">The sequence shown here is derived from an EMBL/GenBank/DDBJ whole genome shotgun (WGS) entry which is preliminary data.</text>
</comment>
<accession>A0A5E6MJY1</accession>
<dbReference type="Gene3D" id="3.40.50.150">
    <property type="entry name" value="Vaccinia Virus protein VP39"/>
    <property type="match status" value="1"/>
</dbReference>
<organism evidence="1 2">
    <name type="scientific">Methylacidimicrobium cyclopophantes</name>
    <dbReference type="NCBI Taxonomy" id="1041766"/>
    <lineage>
        <taxon>Bacteria</taxon>
        <taxon>Pseudomonadati</taxon>
        <taxon>Verrucomicrobiota</taxon>
        <taxon>Methylacidimicrobium</taxon>
    </lineage>
</organism>
<reference evidence="1" key="1">
    <citation type="submission" date="2019-09" db="EMBL/GenBank/DDBJ databases">
        <authorList>
            <person name="Cremers G."/>
        </authorList>
    </citation>
    <scope>NUCLEOTIDE SEQUENCE [LARGE SCALE GENOMIC DNA]</scope>
    <source>
        <strain evidence="1">3B</strain>
    </source>
</reference>